<organism evidence="3 4">
    <name type="scientific">Geotoga petraea</name>
    <dbReference type="NCBI Taxonomy" id="28234"/>
    <lineage>
        <taxon>Bacteria</taxon>
        <taxon>Thermotogati</taxon>
        <taxon>Thermotogota</taxon>
        <taxon>Thermotogae</taxon>
        <taxon>Petrotogales</taxon>
        <taxon>Petrotogaceae</taxon>
        <taxon>Geotoga</taxon>
    </lineage>
</organism>
<feature type="transmembrane region" description="Helical" evidence="2">
    <location>
        <begin position="7"/>
        <end position="25"/>
    </location>
</feature>
<proteinExistence type="predicted"/>
<keyword evidence="2" id="KW-0472">Membrane</keyword>
<evidence type="ECO:0000256" key="1">
    <source>
        <dbReference type="SAM" id="Coils"/>
    </source>
</evidence>
<keyword evidence="2" id="KW-0812">Transmembrane</keyword>
<evidence type="ECO:0000313" key="4">
    <source>
        <dbReference type="Proteomes" id="UP000199322"/>
    </source>
</evidence>
<protein>
    <submittedName>
        <fullName evidence="3">Uncharacterized protein</fullName>
    </submittedName>
</protein>
<feature type="coiled-coil region" evidence="1">
    <location>
        <begin position="27"/>
        <end position="89"/>
    </location>
</feature>
<dbReference type="Proteomes" id="UP000199322">
    <property type="component" value="Unassembled WGS sequence"/>
</dbReference>
<accession>A0A1G6KS23</accession>
<keyword evidence="4" id="KW-1185">Reference proteome</keyword>
<sequence>MKKRTIIELTAFVDILLILLFAFLFNISETNKEADIATNKSTELAQENLELKNDLENISKAFQELSNKNEKLEKQNNFYKNYYKELSNKIEKAFNDLKLPEDISEEELEKIKELLDNRDINLDYIIKNQGLMENFFVVDILIQGEEPEIFLNDQKIDFSITYEQYISENSRNSKLRSLTDKIENSLKKNGIPQMVYITIKQSDEEVFLYSYNLLLEAVRRIQNKYGADRIYYTEIPFLFNY</sequence>
<dbReference type="EMBL" id="FMYV01000003">
    <property type="protein sequence ID" value="SDC33601.1"/>
    <property type="molecule type" value="Genomic_DNA"/>
</dbReference>
<gene>
    <name evidence="3" type="ORF">SAMN04488588_0857</name>
</gene>
<evidence type="ECO:0000256" key="2">
    <source>
        <dbReference type="SAM" id="Phobius"/>
    </source>
</evidence>
<reference evidence="3 4" key="1">
    <citation type="submission" date="2016-10" db="EMBL/GenBank/DDBJ databases">
        <authorList>
            <person name="de Groot N.N."/>
        </authorList>
    </citation>
    <scope>NUCLEOTIDE SEQUENCE [LARGE SCALE GENOMIC DNA]</scope>
    <source>
        <strain evidence="3 4">WG14</strain>
    </source>
</reference>
<evidence type="ECO:0000313" key="3">
    <source>
        <dbReference type="EMBL" id="SDC33601.1"/>
    </source>
</evidence>
<dbReference type="AlphaFoldDB" id="A0A1G6KS23"/>
<keyword evidence="1" id="KW-0175">Coiled coil</keyword>
<dbReference type="RefSeq" id="WP_091403101.1">
    <property type="nucleotide sequence ID" value="NZ_FMYV01000003.1"/>
</dbReference>
<name>A0A1G6KS23_9BACT</name>
<dbReference type="STRING" id="28234.SAMN04488588_0857"/>
<keyword evidence="2" id="KW-1133">Transmembrane helix</keyword>